<evidence type="ECO:0000313" key="4">
    <source>
        <dbReference type="WBParaSite" id="HCON_00058840-00001"/>
    </source>
</evidence>
<evidence type="ECO:0000256" key="1">
    <source>
        <dbReference type="SAM" id="Phobius"/>
    </source>
</evidence>
<dbReference type="WBParaSite" id="HCON_00058840-00001">
    <property type="protein sequence ID" value="HCON_00058840-00001"/>
    <property type="gene ID" value="HCON_00058840"/>
</dbReference>
<evidence type="ECO:0000256" key="2">
    <source>
        <dbReference type="SAM" id="SignalP"/>
    </source>
</evidence>
<reference evidence="4" key="1">
    <citation type="submission" date="2020-12" db="UniProtKB">
        <authorList>
            <consortium name="WormBaseParasite"/>
        </authorList>
    </citation>
    <scope>IDENTIFICATION</scope>
    <source>
        <strain evidence="4">MHco3</strain>
    </source>
</reference>
<keyword evidence="2" id="KW-0732">Signal</keyword>
<organism evidence="3 4">
    <name type="scientific">Haemonchus contortus</name>
    <name type="common">Barber pole worm</name>
    <dbReference type="NCBI Taxonomy" id="6289"/>
    <lineage>
        <taxon>Eukaryota</taxon>
        <taxon>Metazoa</taxon>
        <taxon>Ecdysozoa</taxon>
        <taxon>Nematoda</taxon>
        <taxon>Chromadorea</taxon>
        <taxon>Rhabditida</taxon>
        <taxon>Rhabditina</taxon>
        <taxon>Rhabditomorpha</taxon>
        <taxon>Strongyloidea</taxon>
        <taxon>Trichostrongylidae</taxon>
        <taxon>Haemonchus</taxon>
    </lineage>
</organism>
<dbReference type="PANTHER" id="PTHR34149:SF9">
    <property type="entry name" value="PROTEIN CBG09996"/>
    <property type="match status" value="1"/>
</dbReference>
<dbReference type="Proteomes" id="UP000025227">
    <property type="component" value="Unplaced"/>
</dbReference>
<dbReference type="PANTHER" id="PTHR34149">
    <property type="entry name" value="PROTEIN CBG11905-RELATED"/>
    <property type="match status" value="1"/>
</dbReference>
<evidence type="ECO:0000313" key="3">
    <source>
        <dbReference type="Proteomes" id="UP000025227"/>
    </source>
</evidence>
<feature type="chain" id="PRO_5029639839" evidence="2">
    <location>
        <begin position="18"/>
        <end position="105"/>
    </location>
</feature>
<proteinExistence type="predicted"/>
<protein>
    <submittedName>
        <fullName evidence="4">Uncharacterized protein</fullName>
    </submittedName>
</protein>
<sequence>MLPYMIALLQIPYSILAISNTTEEDDGRVHCPRPESATSSCDAPTFFTYYACCGEENMFCCMRLQQHIIIGGSIILAAIVIAAVALFLNWVCRIRRKGHQSYDFS</sequence>
<dbReference type="Pfam" id="PF10853">
    <property type="entry name" value="DUF2650"/>
    <property type="match status" value="1"/>
</dbReference>
<dbReference type="AlphaFoldDB" id="A0A7I4Y6T9"/>
<keyword evidence="3" id="KW-1185">Reference proteome</keyword>
<keyword evidence="1" id="KW-0812">Transmembrane</keyword>
<name>A0A7I4Y6T9_HAECO</name>
<feature type="signal peptide" evidence="2">
    <location>
        <begin position="1"/>
        <end position="17"/>
    </location>
</feature>
<dbReference type="InterPro" id="IPR022559">
    <property type="entry name" value="SUP-1-like"/>
</dbReference>
<keyword evidence="1" id="KW-1133">Transmembrane helix</keyword>
<accession>A0A7I4Y6T9</accession>
<feature type="transmembrane region" description="Helical" evidence="1">
    <location>
        <begin position="68"/>
        <end position="91"/>
    </location>
</feature>
<keyword evidence="1" id="KW-0472">Membrane</keyword>
<dbReference type="OrthoDB" id="5838291at2759"/>